<evidence type="ECO:0000313" key="4">
    <source>
        <dbReference type="Proteomes" id="UP000005258"/>
    </source>
</evidence>
<dbReference type="Proteomes" id="UP000005258">
    <property type="component" value="Plasmid pTM3"/>
</dbReference>
<geneLocation type="plasmid" evidence="3 4">
    <name>pTM3</name>
</geneLocation>
<dbReference type="SUPFAM" id="SSF51735">
    <property type="entry name" value="NAD(P)-binding Rossmann-fold domains"/>
    <property type="match status" value="1"/>
</dbReference>
<dbReference type="PANTHER" id="PTHR43157">
    <property type="entry name" value="PHOSPHATIDYLINOSITOL-GLYCAN BIOSYNTHESIS CLASS F PROTEIN-RELATED"/>
    <property type="match status" value="1"/>
</dbReference>
<comment type="similarity">
    <text evidence="2">Belongs to the short-chain dehydrogenases/reductases (SDR) family.</text>
</comment>
<dbReference type="NCBIfam" id="NF004846">
    <property type="entry name" value="PRK06197.1"/>
    <property type="match status" value="1"/>
</dbReference>
<dbReference type="InterPro" id="IPR036291">
    <property type="entry name" value="NAD(P)-bd_dom_sf"/>
</dbReference>
<dbReference type="PRINTS" id="PR00080">
    <property type="entry name" value="SDRFAMILY"/>
</dbReference>
<dbReference type="EMBL" id="CP003239">
    <property type="protein sequence ID" value="AFK57044.1"/>
    <property type="molecule type" value="Genomic_DNA"/>
</dbReference>
<keyword evidence="1" id="KW-0560">Oxidoreductase</keyword>
<name>I3TWA6_TISMK</name>
<dbReference type="PATRIC" id="fig|1110502.3.peg.5306"/>
<dbReference type="PRINTS" id="PR00081">
    <property type="entry name" value="GDHRDH"/>
</dbReference>
<dbReference type="HOGENOM" id="CLU_010194_44_2_5"/>
<dbReference type="GO" id="GO:0016491">
    <property type="term" value="F:oxidoreductase activity"/>
    <property type="evidence" value="ECO:0007669"/>
    <property type="project" value="UniProtKB-KW"/>
</dbReference>
<dbReference type="PANTHER" id="PTHR43157:SF31">
    <property type="entry name" value="PHOSPHATIDYLINOSITOL-GLYCAN BIOSYNTHESIS CLASS F PROTEIN"/>
    <property type="match status" value="1"/>
</dbReference>
<reference evidence="3 4" key="1">
    <citation type="journal article" date="2012" name="J. Am. Chem. Soc.">
        <title>Bacterial biosynthesis and maturation of the didemnin anti-cancer agents.</title>
        <authorList>
            <person name="Xu Y."/>
            <person name="Kersten R.D."/>
            <person name="Nam S.J."/>
            <person name="Lu L."/>
            <person name="Al-Suwailem A.M."/>
            <person name="Zheng H."/>
            <person name="Fenical W."/>
            <person name="Dorrestein P.C."/>
            <person name="Moore B.S."/>
            <person name="Qian P.Y."/>
        </authorList>
    </citation>
    <scope>NUCLEOTIDE SEQUENCE [LARGE SCALE GENOMIC DNA]</scope>
    <source>
        <strain evidence="3 4">KA081020-065</strain>
    </source>
</reference>
<keyword evidence="4" id="KW-1185">Reference proteome</keyword>
<dbReference type="NCBIfam" id="NF004513">
    <property type="entry name" value="PRK05854.1"/>
    <property type="match status" value="1"/>
</dbReference>
<dbReference type="InterPro" id="IPR002347">
    <property type="entry name" value="SDR_fam"/>
</dbReference>
<dbReference type="Gene3D" id="3.40.50.720">
    <property type="entry name" value="NAD(P)-binding Rossmann-like Domain"/>
    <property type="match status" value="1"/>
</dbReference>
<sequence length="304" mass="32763">MTRWTMDDILFQNGRTAVITGTGGLGYETARALARAGVQVILAGRNAAKGADAVGRIRAATPGARIAFERLDLASLDSVADFGVRLGATWGRLDLLINNAGVMVPPRRQQTADGFELQWGVNYLGHFALTAHLLPLLRNGSHPRVVSLSSIAARTGTIDFDDLNAARGYRPMPAYSQSKLACLMFALELQRRSEAAGWGITSMAAHPGVSRTGLLRDGPGRQSLSGMARRYLWFLFQPAERGALPTLYAATSPEATGGGYYGPDRMSELRGFPAPALLPPQAEDHKTAARLWEVSQDLTQVRFG</sequence>
<dbReference type="AlphaFoldDB" id="I3TWA6"/>
<organism evidence="3 4">
    <name type="scientific">Tistrella mobilis (strain KA081020-065)</name>
    <dbReference type="NCBI Taxonomy" id="1110502"/>
    <lineage>
        <taxon>Bacteria</taxon>
        <taxon>Pseudomonadati</taxon>
        <taxon>Pseudomonadota</taxon>
        <taxon>Alphaproteobacteria</taxon>
        <taxon>Geminicoccales</taxon>
        <taxon>Geminicoccaceae</taxon>
        <taxon>Tistrella</taxon>
    </lineage>
</organism>
<dbReference type="KEGG" id="tmo:TMO_c0434"/>
<dbReference type="CDD" id="cd05327">
    <property type="entry name" value="retinol-DH_like_SDR_c_like"/>
    <property type="match status" value="1"/>
</dbReference>
<keyword evidence="3" id="KW-0614">Plasmid</keyword>
<protein>
    <submittedName>
        <fullName evidence="3">Dehydrogenase</fullName>
    </submittedName>
</protein>
<proteinExistence type="inferred from homology"/>
<gene>
    <name evidence="3" type="ordered locus">TMO_c0434</name>
</gene>
<evidence type="ECO:0000256" key="2">
    <source>
        <dbReference type="RuleBase" id="RU000363"/>
    </source>
</evidence>
<dbReference type="Pfam" id="PF00106">
    <property type="entry name" value="adh_short"/>
    <property type="match status" value="1"/>
</dbReference>
<dbReference type="RefSeq" id="WP_014748033.1">
    <property type="nucleotide sequence ID" value="NC_017958.1"/>
</dbReference>
<accession>I3TWA6</accession>
<evidence type="ECO:0000256" key="1">
    <source>
        <dbReference type="ARBA" id="ARBA00023002"/>
    </source>
</evidence>
<evidence type="ECO:0000313" key="3">
    <source>
        <dbReference type="EMBL" id="AFK57044.1"/>
    </source>
</evidence>